<reference evidence="2" key="1">
    <citation type="submission" date="2016-04" db="EMBL/GenBank/DDBJ databases">
        <title>Cephalotus genome sequencing.</title>
        <authorList>
            <person name="Fukushima K."/>
            <person name="Hasebe M."/>
            <person name="Fang X."/>
        </authorList>
    </citation>
    <scope>NUCLEOTIDE SEQUENCE [LARGE SCALE GENOMIC DNA]</scope>
    <source>
        <strain evidence="2">cv. St1</strain>
    </source>
</reference>
<proteinExistence type="predicted"/>
<keyword evidence="2" id="KW-1185">Reference proteome</keyword>
<dbReference type="SUPFAM" id="SSF56219">
    <property type="entry name" value="DNase I-like"/>
    <property type="match status" value="1"/>
</dbReference>
<sequence>MYTSNHEVSLSGIILIVWNPSILCFVPTLVNEQTIHGHVILANNQCVPISFVYGLCDREARHALWNDLIHCADLFQRDPWVVLGDFNVTPFVAEHNTSSMVTKAMREFNNAIQSAELEDLRGAGFLHTWSNMRVGAGAITKKLDRALGNWQWFNLLGDSFAHFLPPGISDNSPITIQMRDRNHSKGRPFKFLNFWTKNDMFLRVVSQEWGRKHLGSPLVVVQKKLKCLKTYLRELCRRPDLKVADLRNKLRLVQQAIHEGDENPTLVQQERLLRVEVGQAARDEEAFFKQKSRI</sequence>
<gene>
    <name evidence="1" type="ORF">CFOL_v3_35362</name>
</gene>
<evidence type="ECO:0000313" key="1">
    <source>
        <dbReference type="EMBL" id="GAV91978.1"/>
    </source>
</evidence>
<dbReference type="InParanoid" id="A0A1Q3DIC2"/>
<dbReference type="EMBL" id="BDDD01008485">
    <property type="protein sequence ID" value="GAV91978.1"/>
    <property type="molecule type" value="Genomic_DNA"/>
</dbReference>
<dbReference type="PANTHER" id="PTHR33710:SF71">
    <property type="entry name" value="ENDONUCLEASE_EXONUCLEASE_PHOSPHATASE DOMAIN-CONTAINING PROTEIN"/>
    <property type="match status" value="1"/>
</dbReference>
<dbReference type="Proteomes" id="UP000187406">
    <property type="component" value="Unassembled WGS sequence"/>
</dbReference>
<organism evidence="1 2">
    <name type="scientific">Cephalotus follicularis</name>
    <name type="common">Albany pitcher plant</name>
    <dbReference type="NCBI Taxonomy" id="3775"/>
    <lineage>
        <taxon>Eukaryota</taxon>
        <taxon>Viridiplantae</taxon>
        <taxon>Streptophyta</taxon>
        <taxon>Embryophyta</taxon>
        <taxon>Tracheophyta</taxon>
        <taxon>Spermatophyta</taxon>
        <taxon>Magnoliopsida</taxon>
        <taxon>eudicotyledons</taxon>
        <taxon>Gunneridae</taxon>
        <taxon>Pentapetalae</taxon>
        <taxon>rosids</taxon>
        <taxon>fabids</taxon>
        <taxon>Oxalidales</taxon>
        <taxon>Cephalotaceae</taxon>
        <taxon>Cephalotus</taxon>
    </lineage>
</organism>
<name>A0A1Q3DIC2_CEPFO</name>
<accession>A0A1Q3DIC2</accession>
<dbReference type="InterPro" id="IPR036691">
    <property type="entry name" value="Endo/exonu/phosph_ase_sf"/>
</dbReference>
<comment type="caution">
    <text evidence="1">The sequence shown here is derived from an EMBL/GenBank/DDBJ whole genome shotgun (WGS) entry which is preliminary data.</text>
</comment>
<dbReference type="PANTHER" id="PTHR33710">
    <property type="entry name" value="BNAC02G09200D PROTEIN"/>
    <property type="match status" value="1"/>
</dbReference>
<dbReference type="Gene3D" id="3.60.10.10">
    <property type="entry name" value="Endonuclease/exonuclease/phosphatase"/>
    <property type="match status" value="1"/>
</dbReference>
<evidence type="ECO:0000313" key="2">
    <source>
        <dbReference type="Proteomes" id="UP000187406"/>
    </source>
</evidence>
<protein>
    <submittedName>
        <fullName evidence="1">Exo_endo_phos domain-containing protein</fullName>
    </submittedName>
</protein>
<dbReference type="AlphaFoldDB" id="A0A1Q3DIC2"/>